<dbReference type="InterPro" id="IPR050736">
    <property type="entry name" value="Sensor_HK_Regulatory"/>
</dbReference>
<comment type="catalytic activity">
    <reaction evidence="1">
        <text>ATP + protein L-histidine = ADP + protein N-phospho-L-histidine.</text>
        <dbReference type="EC" id="2.7.13.3"/>
    </reaction>
</comment>
<dbReference type="InterPro" id="IPR003594">
    <property type="entry name" value="HATPase_dom"/>
</dbReference>
<feature type="transmembrane region" description="Helical" evidence="8">
    <location>
        <begin position="144"/>
        <end position="163"/>
    </location>
</feature>
<keyword evidence="8" id="KW-0812">Transmembrane</keyword>
<dbReference type="EC" id="2.7.13.3" evidence="2"/>
<dbReference type="CDD" id="cd00082">
    <property type="entry name" value="HisKA"/>
    <property type="match status" value="1"/>
</dbReference>
<dbReference type="EMBL" id="PFWH01000129">
    <property type="protein sequence ID" value="PJA62911.1"/>
    <property type="molecule type" value="Genomic_DNA"/>
</dbReference>
<evidence type="ECO:0000256" key="5">
    <source>
        <dbReference type="ARBA" id="ARBA00022777"/>
    </source>
</evidence>
<evidence type="ECO:0000259" key="9">
    <source>
        <dbReference type="PROSITE" id="PS50109"/>
    </source>
</evidence>
<dbReference type="Gene3D" id="1.10.287.130">
    <property type="match status" value="1"/>
</dbReference>
<proteinExistence type="predicted"/>
<feature type="transmembrane region" description="Helical" evidence="8">
    <location>
        <begin position="76"/>
        <end position="97"/>
    </location>
</feature>
<evidence type="ECO:0000256" key="4">
    <source>
        <dbReference type="ARBA" id="ARBA00022679"/>
    </source>
</evidence>
<evidence type="ECO:0000256" key="8">
    <source>
        <dbReference type="SAM" id="Phobius"/>
    </source>
</evidence>
<keyword evidence="6" id="KW-0902">Two-component regulatory system</keyword>
<name>A0A2M7YIX0_9BACT</name>
<keyword evidence="8" id="KW-1133">Transmembrane helix</keyword>
<dbReference type="FunFam" id="1.10.287.130:FF:000001">
    <property type="entry name" value="Two-component sensor histidine kinase"/>
    <property type="match status" value="1"/>
</dbReference>
<dbReference type="PANTHER" id="PTHR43711:SF1">
    <property type="entry name" value="HISTIDINE KINASE 1"/>
    <property type="match status" value="1"/>
</dbReference>
<feature type="transmembrane region" description="Helical" evidence="8">
    <location>
        <begin position="104"/>
        <end position="124"/>
    </location>
</feature>
<evidence type="ECO:0000256" key="6">
    <source>
        <dbReference type="ARBA" id="ARBA00023012"/>
    </source>
</evidence>
<dbReference type="Pfam" id="PF00512">
    <property type="entry name" value="HisKA"/>
    <property type="match status" value="1"/>
</dbReference>
<dbReference type="Pfam" id="PF16927">
    <property type="entry name" value="HisKA_7TM"/>
    <property type="match status" value="1"/>
</dbReference>
<dbReference type="AlphaFoldDB" id="A0A2M7YIX0"/>
<dbReference type="InterPro" id="IPR036097">
    <property type="entry name" value="HisK_dim/P_sf"/>
</dbReference>
<evidence type="ECO:0000313" key="11">
    <source>
        <dbReference type="Proteomes" id="UP000229026"/>
    </source>
</evidence>
<dbReference type="Gene3D" id="3.30.565.10">
    <property type="entry name" value="Histidine kinase-like ATPase, C-terminal domain"/>
    <property type="match status" value="1"/>
</dbReference>
<dbReference type="GO" id="GO:0000155">
    <property type="term" value="F:phosphorelay sensor kinase activity"/>
    <property type="evidence" value="ECO:0007669"/>
    <property type="project" value="InterPro"/>
</dbReference>
<feature type="transmembrane region" description="Helical" evidence="8">
    <location>
        <begin position="175"/>
        <end position="195"/>
    </location>
</feature>
<sequence length="473" mass="54706">MIFEPNNSTDIISLIPLASAGFVFILGIFVFLSNWRATLNRIFFFYSISITIWFFGTYKMFFACENAETAMFWDRFIYIGVIFIPSISYHFSIAFANLRRQRKFVFLGYLISIVFLFFIKNPLFTDKLFVYKWGCHTIAGPLHNVFLVLFFVGIIALFANIYIKIKQAKEKIEKIQARYAFTALLILSFGALGFLPAYKIAIFPIAYFSGLICAIILAYAILRHHLFEIRVIAAELLTFATWFVLLIRLLLENNWQNRIIDGMLLVLIIFFGLLLIRSVIKEIEQKDNLEKLTLKLEAANERLKQLDEAKSEFLSIASHQLRTPLTTIKGVTSMLLEEFWGKLNEEQKKHLDQIYQSEERLLKLVEDLLDITRIEAGRMQFNFKPTSLEELIDGQIKELRPMAVKKSLYLHFIKFKSPLPKVLVDAHKIEQVIQNLIDNAIKYTDAGEITITLEPTDDHLLFSIKDTGSGITK</sequence>
<keyword evidence="3" id="KW-0597">Phosphoprotein</keyword>
<feature type="transmembrane region" description="Helical" evidence="8">
    <location>
        <begin position="12"/>
        <end position="32"/>
    </location>
</feature>
<dbReference type="InterPro" id="IPR005467">
    <property type="entry name" value="His_kinase_dom"/>
</dbReference>
<evidence type="ECO:0000313" key="10">
    <source>
        <dbReference type="EMBL" id="PJA62911.1"/>
    </source>
</evidence>
<protein>
    <recommendedName>
        <fullName evidence="2">histidine kinase</fullName>
        <ecNumber evidence="2">2.7.13.3</ecNumber>
    </recommendedName>
</protein>
<evidence type="ECO:0000256" key="1">
    <source>
        <dbReference type="ARBA" id="ARBA00000085"/>
    </source>
</evidence>
<evidence type="ECO:0000256" key="2">
    <source>
        <dbReference type="ARBA" id="ARBA00012438"/>
    </source>
</evidence>
<evidence type="ECO:0000256" key="7">
    <source>
        <dbReference type="SAM" id="Coils"/>
    </source>
</evidence>
<dbReference type="Pfam" id="PF02518">
    <property type="entry name" value="HATPase_c"/>
    <property type="match status" value="1"/>
</dbReference>
<keyword evidence="5" id="KW-0418">Kinase</keyword>
<dbReference type="InterPro" id="IPR003661">
    <property type="entry name" value="HisK_dim/P_dom"/>
</dbReference>
<dbReference type="SUPFAM" id="SSF47384">
    <property type="entry name" value="Homodimeric domain of signal transducing histidine kinase"/>
    <property type="match status" value="1"/>
</dbReference>
<feature type="transmembrane region" description="Helical" evidence="8">
    <location>
        <begin position="39"/>
        <end position="56"/>
    </location>
</feature>
<gene>
    <name evidence="10" type="ORF">CO161_03850</name>
</gene>
<dbReference type="InterPro" id="IPR031621">
    <property type="entry name" value="HisKA_7TM"/>
</dbReference>
<feature type="coiled-coil region" evidence="7">
    <location>
        <begin position="282"/>
        <end position="316"/>
    </location>
</feature>
<feature type="transmembrane region" description="Helical" evidence="8">
    <location>
        <begin position="263"/>
        <end position="280"/>
    </location>
</feature>
<dbReference type="Proteomes" id="UP000229026">
    <property type="component" value="Unassembled WGS sequence"/>
</dbReference>
<dbReference type="PROSITE" id="PS50109">
    <property type="entry name" value="HIS_KIN"/>
    <property type="match status" value="1"/>
</dbReference>
<dbReference type="SUPFAM" id="SSF55874">
    <property type="entry name" value="ATPase domain of HSP90 chaperone/DNA topoisomerase II/histidine kinase"/>
    <property type="match status" value="1"/>
</dbReference>
<comment type="caution">
    <text evidence="10">The sequence shown here is derived from an EMBL/GenBank/DDBJ whole genome shotgun (WGS) entry which is preliminary data.</text>
</comment>
<feature type="domain" description="Histidine kinase" evidence="9">
    <location>
        <begin position="316"/>
        <end position="473"/>
    </location>
</feature>
<feature type="non-terminal residue" evidence="10">
    <location>
        <position position="473"/>
    </location>
</feature>
<keyword evidence="7" id="KW-0175">Coiled coil</keyword>
<keyword evidence="4" id="KW-0808">Transferase</keyword>
<feature type="transmembrane region" description="Helical" evidence="8">
    <location>
        <begin position="229"/>
        <end position="251"/>
    </location>
</feature>
<accession>A0A2M7YIX0</accession>
<dbReference type="PANTHER" id="PTHR43711">
    <property type="entry name" value="TWO-COMPONENT HISTIDINE KINASE"/>
    <property type="match status" value="1"/>
</dbReference>
<dbReference type="InterPro" id="IPR036890">
    <property type="entry name" value="HATPase_C_sf"/>
</dbReference>
<organism evidence="10 11">
    <name type="scientific">Candidatus Portnoybacteria bacterium CG_4_9_14_3_um_filter_44_9</name>
    <dbReference type="NCBI Taxonomy" id="1974806"/>
    <lineage>
        <taxon>Bacteria</taxon>
        <taxon>Candidatus Portnoyibacteriota</taxon>
    </lineage>
</organism>
<keyword evidence="8" id="KW-0472">Membrane</keyword>
<dbReference type="SMART" id="SM00388">
    <property type="entry name" value="HisKA"/>
    <property type="match status" value="1"/>
</dbReference>
<feature type="transmembrane region" description="Helical" evidence="8">
    <location>
        <begin position="201"/>
        <end position="222"/>
    </location>
</feature>
<reference evidence="11" key="1">
    <citation type="submission" date="2017-09" db="EMBL/GenBank/DDBJ databases">
        <title>Depth-based differentiation of microbial function through sediment-hosted aquifers and enrichment of novel symbionts in the deep terrestrial subsurface.</title>
        <authorList>
            <person name="Probst A.J."/>
            <person name="Ladd B."/>
            <person name="Jarett J.K."/>
            <person name="Geller-Mcgrath D.E."/>
            <person name="Sieber C.M.K."/>
            <person name="Emerson J.B."/>
            <person name="Anantharaman K."/>
            <person name="Thomas B.C."/>
            <person name="Malmstrom R."/>
            <person name="Stieglmeier M."/>
            <person name="Klingl A."/>
            <person name="Woyke T."/>
            <person name="Ryan C.M."/>
            <person name="Banfield J.F."/>
        </authorList>
    </citation>
    <scope>NUCLEOTIDE SEQUENCE [LARGE SCALE GENOMIC DNA]</scope>
</reference>
<dbReference type="CDD" id="cd00075">
    <property type="entry name" value="HATPase"/>
    <property type="match status" value="1"/>
</dbReference>
<evidence type="ECO:0000256" key="3">
    <source>
        <dbReference type="ARBA" id="ARBA00022553"/>
    </source>
</evidence>